<evidence type="ECO:0000256" key="1">
    <source>
        <dbReference type="ARBA" id="ARBA00004167"/>
    </source>
</evidence>
<gene>
    <name evidence="4" type="ORF">J3U87_22680</name>
</gene>
<proteinExistence type="inferred from homology"/>
<comment type="similarity">
    <text evidence="2">Belongs to the band 7/mec-2 family.</text>
</comment>
<evidence type="ECO:0000256" key="2">
    <source>
        <dbReference type="ARBA" id="ARBA00008164"/>
    </source>
</evidence>
<dbReference type="SUPFAM" id="SSF117892">
    <property type="entry name" value="Band 7/SPFH domain"/>
    <property type="match status" value="1"/>
</dbReference>
<dbReference type="KEGG" id="scor:J3U87_22680"/>
<dbReference type="AlphaFoldDB" id="A0A8A4TEL5"/>
<dbReference type="Pfam" id="PF01145">
    <property type="entry name" value="Band_7"/>
    <property type="match status" value="1"/>
</dbReference>
<dbReference type="PANTHER" id="PTHR10264:SF83">
    <property type="entry name" value="BLL5629 PROTEIN"/>
    <property type="match status" value="1"/>
</dbReference>
<organism evidence="4 5">
    <name type="scientific">Sulfidibacter corallicola</name>
    <dbReference type="NCBI Taxonomy" id="2818388"/>
    <lineage>
        <taxon>Bacteria</taxon>
        <taxon>Pseudomonadati</taxon>
        <taxon>Acidobacteriota</taxon>
        <taxon>Holophagae</taxon>
        <taxon>Acanthopleuribacterales</taxon>
        <taxon>Acanthopleuribacteraceae</taxon>
        <taxon>Sulfidibacter</taxon>
    </lineage>
</organism>
<evidence type="ECO:0000313" key="5">
    <source>
        <dbReference type="Proteomes" id="UP000663929"/>
    </source>
</evidence>
<dbReference type="CDD" id="cd13438">
    <property type="entry name" value="SPFH_eoslipins_u2"/>
    <property type="match status" value="1"/>
</dbReference>
<comment type="subcellular location">
    <subcellularLocation>
        <location evidence="1">Membrane</location>
        <topology evidence="1">Single-pass membrane protein</topology>
    </subcellularLocation>
</comment>
<dbReference type="PANTHER" id="PTHR10264">
    <property type="entry name" value="BAND 7 PROTEIN-RELATED"/>
    <property type="match status" value="1"/>
</dbReference>
<dbReference type="RefSeq" id="WP_237378049.1">
    <property type="nucleotide sequence ID" value="NZ_CP071793.1"/>
</dbReference>
<dbReference type="InterPro" id="IPR001107">
    <property type="entry name" value="Band_7"/>
</dbReference>
<keyword evidence="5" id="KW-1185">Reference proteome</keyword>
<accession>A0A8A4TEL5</accession>
<dbReference type="Gene3D" id="3.30.479.30">
    <property type="entry name" value="Band 7 domain"/>
    <property type="match status" value="1"/>
</dbReference>
<dbReference type="GO" id="GO:0005886">
    <property type="term" value="C:plasma membrane"/>
    <property type="evidence" value="ECO:0007669"/>
    <property type="project" value="InterPro"/>
</dbReference>
<name>A0A8A4TEL5_SULCO</name>
<dbReference type="InterPro" id="IPR043202">
    <property type="entry name" value="Band-7_stomatin-like"/>
</dbReference>
<dbReference type="InterPro" id="IPR001972">
    <property type="entry name" value="Stomatin_HflK_fam"/>
</dbReference>
<dbReference type="SMART" id="SM00244">
    <property type="entry name" value="PHB"/>
    <property type="match status" value="1"/>
</dbReference>
<feature type="domain" description="Band 7" evidence="3">
    <location>
        <begin position="136"/>
        <end position="295"/>
    </location>
</feature>
<reference evidence="4" key="1">
    <citation type="submission" date="2021-03" db="EMBL/GenBank/DDBJ databases">
        <title>Acanthopleuribacteraceae sp. M133.</title>
        <authorList>
            <person name="Wang G."/>
        </authorList>
    </citation>
    <scope>NUCLEOTIDE SEQUENCE</scope>
    <source>
        <strain evidence="4">M133</strain>
    </source>
</reference>
<sequence>MLRNIHICKGQLGLVFRRGDLARVLAPGSHWLRARFPKEECLVINTANTRFTHPRFDALVRDELLKPYLEVIELGDRERAIVRLDHRVRWFLGPGRHAFWKDAGVLEVERLDIGPVPFEHASMDAIFTLPESRLHLERIIVESSERVILTRDGQVEVVLDPGQHVYWKDVGKIAMTRVVVQEQYLDIGGQEIMTADKVSLRLNLLVNYRVVEVIKAAVVVENYSQALYRTAQMILRAAVGTRPLDDLLADKHAIGGEIEASLKAHAAGLGLDVISAGVRDIILPGDMKHLLNQVTEAQKRAEADLIRRREETAAARSQANTARLYAQNPTLMRLRELETLEKVMDGTESTFIMGSGDIVKELTATLMSGHKRE</sequence>
<evidence type="ECO:0000259" key="3">
    <source>
        <dbReference type="SMART" id="SM00244"/>
    </source>
</evidence>
<dbReference type="InterPro" id="IPR036013">
    <property type="entry name" value="Band_7/SPFH_dom_sf"/>
</dbReference>
<dbReference type="Proteomes" id="UP000663929">
    <property type="component" value="Chromosome"/>
</dbReference>
<dbReference type="EMBL" id="CP071793">
    <property type="protein sequence ID" value="QTD48396.1"/>
    <property type="molecule type" value="Genomic_DNA"/>
</dbReference>
<dbReference type="PRINTS" id="PR00721">
    <property type="entry name" value="STOMATIN"/>
</dbReference>
<protein>
    <submittedName>
        <fullName evidence="4">Slipin family protein</fullName>
    </submittedName>
</protein>
<evidence type="ECO:0000313" key="4">
    <source>
        <dbReference type="EMBL" id="QTD48396.1"/>
    </source>
</evidence>